<comment type="caution">
    <text evidence="11">The sequence shown here is derived from an EMBL/GenBank/DDBJ whole genome shotgun (WGS) entry which is preliminary data.</text>
</comment>
<keyword evidence="4" id="KW-0479">Metal-binding</keyword>
<protein>
    <submittedName>
        <fullName evidence="11">Cysteine desulfurase</fullName>
        <ecNumber evidence="11">2.8.1.7</ecNumber>
    </submittedName>
</protein>
<dbReference type="GO" id="GO:0051536">
    <property type="term" value="F:iron-sulfur cluster binding"/>
    <property type="evidence" value="ECO:0007669"/>
    <property type="project" value="UniProtKB-KW"/>
</dbReference>
<evidence type="ECO:0000256" key="6">
    <source>
        <dbReference type="ARBA" id="ARBA00023004"/>
    </source>
</evidence>
<proteinExistence type="inferred from homology"/>
<dbReference type="GO" id="GO:0046872">
    <property type="term" value="F:metal ion binding"/>
    <property type="evidence" value="ECO:0007669"/>
    <property type="project" value="UniProtKB-KW"/>
</dbReference>
<feature type="region of interest" description="Disordered" evidence="9">
    <location>
        <begin position="65"/>
        <end position="93"/>
    </location>
</feature>
<evidence type="ECO:0000256" key="8">
    <source>
        <dbReference type="ARBA" id="ARBA00050776"/>
    </source>
</evidence>
<dbReference type="Proteomes" id="UP000316304">
    <property type="component" value="Unassembled WGS sequence"/>
</dbReference>
<reference evidence="11 12" key="1">
    <citation type="submission" date="2019-02" db="EMBL/GenBank/DDBJ databases">
        <title>Deep-cultivation of Planctomycetes and their phenomic and genomic characterization uncovers novel biology.</title>
        <authorList>
            <person name="Wiegand S."/>
            <person name="Jogler M."/>
            <person name="Boedeker C."/>
            <person name="Pinto D."/>
            <person name="Vollmers J."/>
            <person name="Rivas-Marin E."/>
            <person name="Kohn T."/>
            <person name="Peeters S.H."/>
            <person name="Heuer A."/>
            <person name="Rast P."/>
            <person name="Oberbeckmann S."/>
            <person name="Bunk B."/>
            <person name="Jeske O."/>
            <person name="Meyerdierks A."/>
            <person name="Storesund J.E."/>
            <person name="Kallscheuer N."/>
            <person name="Luecker S."/>
            <person name="Lage O.M."/>
            <person name="Pohl T."/>
            <person name="Merkel B.J."/>
            <person name="Hornburger P."/>
            <person name="Mueller R.-W."/>
            <person name="Bruemmer F."/>
            <person name="Labrenz M."/>
            <person name="Spormann A.M."/>
            <person name="Op Den Camp H."/>
            <person name="Overmann J."/>
            <person name="Amann R."/>
            <person name="Jetten M.S.M."/>
            <person name="Mascher T."/>
            <person name="Medema M.H."/>
            <person name="Devos D.P."/>
            <person name="Kaster A.-K."/>
            <person name="Ovreas L."/>
            <person name="Rohde M."/>
            <person name="Galperin M.Y."/>
            <person name="Jogler C."/>
        </authorList>
    </citation>
    <scope>NUCLEOTIDE SEQUENCE [LARGE SCALE GENOMIC DNA]</scope>
    <source>
        <strain evidence="11 12">Pla52o</strain>
    </source>
</reference>
<dbReference type="EMBL" id="SJPT01000003">
    <property type="protein sequence ID" value="TWU24242.1"/>
    <property type="molecule type" value="Genomic_DNA"/>
</dbReference>
<dbReference type="InterPro" id="IPR015422">
    <property type="entry name" value="PyrdxlP-dep_Trfase_small"/>
</dbReference>
<dbReference type="Gene3D" id="1.10.260.50">
    <property type="match status" value="1"/>
</dbReference>
<dbReference type="Gene3D" id="3.90.1150.10">
    <property type="entry name" value="Aspartate Aminotransferase, domain 1"/>
    <property type="match status" value="1"/>
</dbReference>
<dbReference type="InterPro" id="IPR015424">
    <property type="entry name" value="PyrdxlP-dep_Trfase"/>
</dbReference>
<keyword evidence="12" id="KW-1185">Reference proteome</keyword>
<dbReference type="GO" id="GO:0031071">
    <property type="term" value="F:cysteine desulfurase activity"/>
    <property type="evidence" value="ECO:0007669"/>
    <property type="project" value="UniProtKB-EC"/>
</dbReference>
<keyword evidence="7" id="KW-0411">Iron-sulfur</keyword>
<evidence type="ECO:0000256" key="9">
    <source>
        <dbReference type="SAM" id="MobiDB-lite"/>
    </source>
</evidence>
<dbReference type="InterPro" id="IPR015421">
    <property type="entry name" value="PyrdxlP-dep_Trfase_major"/>
</dbReference>
<comment type="similarity">
    <text evidence="2">Belongs to the class-V pyridoxal-phosphate-dependent aminotransferase family. NifS/IscS subfamily.</text>
</comment>
<evidence type="ECO:0000256" key="4">
    <source>
        <dbReference type="ARBA" id="ARBA00022723"/>
    </source>
</evidence>
<accession>A0A5C6CIU8</accession>
<organism evidence="11 12">
    <name type="scientific">Novipirellula galeiformis</name>
    <dbReference type="NCBI Taxonomy" id="2528004"/>
    <lineage>
        <taxon>Bacteria</taxon>
        <taxon>Pseudomonadati</taxon>
        <taxon>Planctomycetota</taxon>
        <taxon>Planctomycetia</taxon>
        <taxon>Pirellulales</taxon>
        <taxon>Pirellulaceae</taxon>
        <taxon>Novipirellula</taxon>
    </lineage>
</organism>
<dbReference type="InterPro" id="IPR000192">
    <property type="entry name" value="Aminotrans_V_dom"/>
</dbReference>
<dbReference type="InterPro" id="IPR016454">
    <property type="entry name" value="Cysteine_dSase"/>
</dbReference>
<evidence type="ECO:0000313" key="12">
    <source>
        <dbReference type="Proteomes" id="UP000316304"/>
    </source>
</evidence>
<evidence type="ECO:0000256" key="5">
    <source>
        <dbReference type="ARBA" id="ARBA00022898"/>
    </source>
</evidence>
<feature type="domain" description="Aminotransferase class V" evidence="10">
    <location>
        <begin position="87"/>
        <end position="369"/>
    </location>
</feature>
<evidence type="ECO:0000313" key="11">
    <source>
        <dbReference type="EMBL" id="TWU24242.1"/>
    </source>
</evidence>
<dbReference type="PANTHER" id="PTHR11601">
    <property type="entry name" value="CYSTEINE DESULFURYLASE FAMILY MEMBER"/>
    <property type="match status" value="1"/>
</dbReference>
<comment type="catalytic activity">
    <reaction evidence="8">
        <text>(sulfur carrier)-H + L-cysteine = (sulfur carrier)-SH + L-alanine</text>
        <dbReference type="Rhea" id="RHEA:43892"/>
        <dbReference type="Rhea" id="RHEA-COMP:14737"/>
        <dbReference type="Rhea" id="RHEA-COMP:14739"/>
        <dbReference type="ChEBI" id="CHEBI:29917"/>
        <dbReference type="ChEBI" id="CHEBI:35235"/>
        <dbReference type="ChEBI" id="CHEBI:57972"/>
        <dbReference type="ChEBI" id="CHEBI:64428"/>
        <dbReference type="EC" id="2.8.1.7"/>
    </reaction>
</comment>
<keyword evidence="5" id="KW-0663">Pyridoxal phosphate</keyword>
<feature type="domain" description="Aminotransferase class V" evidence="10">
    <location>
        <begin position="15"/>
        <end position="64"/>
    </location>
</feature>
<dbReference type="PANTHER" id="PTHR11601:SF34">
    <property type="entry name" value="CYSTEINE DESULFURASE"/>
    <property type="match status" value="1"/>
</dbReference>
<keyword evidence="6" id="KW-0408">Iron</keyword>
<name>A0A5C6CIU8_9BACT</name>
<gene>
    <name evidence="11" type="primary">iscS_2</name>
    <name evidence="11" type="ORF">Pla52o_21680</name>
</gene>
<sequence>MQPYWATHFMLPGQEHTHAHAVGEALEQARESVAGMVGCDPFEIVFTGGGTEANNLAIRGQLSSAHPQRVQPAGNGHPALSRPPRANSAGNSTANAAGHVLVSELEHDSVIGAASSLQTSGIEMEMIPCQPNGIIDPATVQAILRPNTRLVCLQLANPVLGTLQRVREVADLCHNRGVSVHCDATQAFGKLPVDVSQLRADTVSISGHKFYGPKGSGALYVRRGLHLAPIGYGEPREMGLRPGAENIPAWIGLGAAAYLASRCESEVGDNYSELSDRLINGLRSTLSEEPILLAQHSPRIANTMAIEMPCDAVRIQKAARELVFATAQSSAPPDEMTRSLKAIGRTETQIRRTLRISLGWTTSRDQIDLVVSRIAEACDSVLTR</sequence>
<dbReference type="SUPFAM" id="SSF53383">
    <property type="entry name" value="PLP-dependent transferases"/>
    <property type="match status" value="1"/>
</dbReference>
<dbReference type="Pfam" id="PF00266">
    <property type="entry name" value="Aminotran_5"/>
    <property type="match status" value="2"/>
</dbReference>
<dbReference type="AlphaFoldDB" id="A0A5C6CIU8"/>
<dbReference type="PIRSF" id="PIRSF005572">
    <property type="entry name" value="NifS"/>
    <property type="match status" value="1"/>
</dbReference>
<dbReference type="Gene3D" id="3.40.640.10">
    <property type="entry name" value="Type I PLP-dependent aspartate aminotransferase-like (Major domain)"/>
    <property type="match status" value="1"/>
</dbReference>
<evidence type="ECO:0000259" key="10">
    <source>
        <dbReference type="Pfam" id="PF00266"/>
    </source>
</evidence>
<dbReference type="EC" id="2.8.1.7" evidence="11"/>
<keyword evidence="3 11" id="KW-0808">Transferase</keyword>
<comment type="cofactor">
    <cofactor evidence="1">
        <name>pyridoxal 5'-phosphate</name>
        <dbReference type="ChEBI" id="CHEBI:597326"/>
    </cofactor>
</comment>
<evidence type="ECO:0000256" key="3">
    <source>
        <dbReference type="ARBA" id="ARBA00022679"/>
    </source>
</evidence>
<evidence type="ECO:0000256" key="7">
    <source>
        <dbReference type="ARBA" id="ARBA00023014"/>
    </source>
</evidence>
<evidence type="ECO:0000256" key="1">
    <source>
        <dbReference type="ARBA" id="ARBA00001933"/>
    </source>
</evidence>
<evidence type="ECO:0000256" key="2">
    <source>
        <dbReference type="ARBA" id="ARBA00006490"/>
    </source>
</evidence>